<evidence type="ECO:0000313" key="2">
    <source>
        <dbReference type="Ensembl" id="ENSTGUP00000019660.1"/>
    </source>
</evidence>
<reference evidence="2" key="2">
    <citation type="submission" date="2025-08" db="UniProtKB">
        <authorList>
            <consortium name="Ensembl"/>
        </authorList>
    </citation>
    <scope>IDENTIFICATION</scope>
</reference>
<feature type="region of interest" description="Disordered" evidence="1">
    <location>
        <begin position="79"/>
        <end position="102"/>
    </location>
</feature>
<feature type="region of interest" description="Disordered" evidence="1">
    <location>
        <begin position="160"/>
        <end position="185"/>
    </location>
</feature>
<feature type="region of interest" description="Disordered" evidence="1">
    <location>
        <begin position="45"/>
        <end position="66"/>
    </location>
</feature>
<dbReference type="InParanoid" id="A0A674GAZ2"/>
<reference evidence="2 3" key="1">
    <citation type="journal article" date="2010" name="Nature">
        <title>The genome of a songbird.</title>
        <authorList>
            <person name="Warren W.C."/>
            <person name="Clayton D.F."/>
            <person name="Ellegren H."/>
            <person name="Arnold A.P."/>
            <person name="Hillier L.W."/>
            <person name="Kunstner A."/>
            <person name="Searle S."/>
            <person name="White S."/>
            <person name="Vilella A.J."/>
            <person name="Fairley S."/>
            <person name="Heger A."/>
            <person name="Kong L."/>
            <person name="Ponting C.P."/>
            <person name="Jarvis E.D."/>
            <person name="Mello C.V."/>
            <person name="Minx P."/>
            <person name="Lovell P."/>
            <person name="Velho T.A."/>
            <person name="Ferris M."/>
            <person name="Balakrishnan C.N."/>
            <person name="Sinha S."/>
            <person name="Blatti C."/>
            <person name="London S.E."/>
            <person name="Li Y."/>
            <person name="Lin Y.C."/>
            <person name="George J."/>
            <person name="Sweedler J."/>
            <person name="Southey B."/>
            <person name="Gunaratne P."/>
            <person name="Watson M."/>
            <person name="Nam K."/>
            <person name="Backstrom N."/>
            <person name="Smeds L."/>
            <person name="Nabholz B."/>
            <person name="Itoh Y."/>
            <person name="Whitney O."/>
            <person name="Pfenning A.R."/>
            <person name="Howard J."/>
            <person name="Volker M."/>
            <person name="Skinner B.M."/>
            <person name="Griffin D.K."/>
            <person name="Ye L."/>
            <person name="McLaren W.M."/>
            <person name="Flicek P."/>
            <person name="Quesada V."/>
            <person name="Velasco G."/>
            <person name="Lopez-Otin C."/>
            <person name="Puente X.S."/>
            <person name="Olender T."/>
            <person name="Lancet D."/>
            <person name="Smit A.F."/>
            <person name="Hubley R."/>
            <person name="Konkel M.K."/>
            <person name="Walker J.A."/>
            <person name="Batzer M.A."/>
            <person name="Gu W."/>
            <person name="Pollock D.D."/>
            <person name="Chen L."/>
            <person name="Cheng Z."/>
            <person name="Eichler E.E."/>
            <person name="Stapley J."/>
            <person name="Slate J."/>
            <person name="Ekblom R."/>
            <person name="Birkhead T."/>
            <person name="Burke T."/>
            <person name="Burt D."/>
            <person name="Scharff C."/>
            <person name="Adam I."/>
            <person name="Richard H."/>
            <person name="Sultan M."/>
            <person name="Soldatov A."/>
            <person name="Lehrach H."/>
            <person name="Edwards S.V."/>
            <person name="Yang S.P."/>
            <person name="Li X."/>
            <person name="Graves T."/>
            <person name="Fulton L."/>
            <person name="Nelson J."/>
            <person name="Chinwalla A."/>
            <person name="Hou S."/>
            <person name="Mardis E.R."/>
            <person name="Wilson R.K."/>
        </authorList>
    </citation>
    <scope>NUCLEOTIDE SEQUENCE [LARGE SCALE GENOMIC DNA]</scope>
</reference>
<evidence type="ECO:0000313" key="3">
    <source>
        <dbReference type="Proteomes" id="UP000007754"/>
    </source>
</evidence>
<proteinExistence type="predicted"/>
<name>A0A674GAZ2_TAEGU</name>
<accession>A0A674GAZ2</accession>
<dbReference type="Proteomes" id="UP000007754">
    <property type="component" value="Chromosome 25"/>
</dbReference>
<protein>
    <submittedName>
        <fullName evidence="2">Uncharacterized protein</fullName>
    </submittedName>
</protein>
<dbReference type="AlphaFoldDB" id="A0A674GAZ2"/>
<dbReference type="GeneTree" id="ENSGT00960000189065"/>
<reference evidence="2" key="3">
    <citation type="submission" date="2025-09" db="UniProtKB">
        <authorList>
            <consortium name="Ensembl"/>
        </authorList>
    </citation>
    <scope>IDENTIFICATION</scope>
</reference>
<dbReference type="Ensembl" id="ENSTGUT00000026155.1">
    <property type="protein sequence ID" value="ENSTGUP00000019660.1"/>
    <property type="gene ID" value="ENSTGUG00000029598.1"/>
</dbReference>
<organism evidence="2 3">
    <name type="scientific">Taeniopygia guttata</name>
    <name type="common">Zebra finch</name>
    <name type="synonym">Poephila guttata</name>
    <dbReference type="NCBI Taxonomy" id="59729"/>
    <lineage>
        <taxon>Eukaryota</taxon>
        <taxon>Metazoa</taxon>
        <taxon>Chordata</taxon>
        <taxon>Craniata</taxon>
        <taxon>Vertebrata</taxon>
        <taxon>Euteleostomi</taxon>
        <taxon>Archelosauria</taxon>
        <taxon>Archosauria</taxon>
        <taxon>Dinosauria</taxon>
        <taxon>Saurischia</taxon>
        <taxon>Theropoda</taxon>
        <taxon>Coelurosauria</taxon>
        <taxon>Aves</taxon>
        <taxon>Neognathae</taxon>
        <taxon>Neoaves</taxon>
        <taxon>Telluraves</taxon>
        <taxon>Australaves</taxon>
        <taxon>Passeriformes</taxon>
        <taxon>Passeroidea</taxon>
        <taxon>Estrildidae</taxon>
        <taxon>Estrildinae</taxon>
        <taxon>Taeniopygia</taxon>
    </lineage>
</organism>
<evidence type="ECO:0000256" key="1">
    <source>
        <dbReference type="SAM" id="MobiDB-lite"/>
    </source>
</evidence>
<sequence>MVEDYKSQKNLLLFPGNSIYSPEMPFIPRKCRLLALISCPAPCPRGSRPGSRRGSRPVPPARPASPWRCGWPRCWGPRRAGSPGRSAGTRGPASRRSRPPPAGVGSFRGVWGHFVGFGVCSGGLGSFLGDLGSLRSGSPARPNSGCPMVIFSSASSDSAGIQGVSRDARDPGNARGVPGIQGVSWDGRPHPPREGLIPNPSCFLVLLIPAPQIPSR</sequence>
<keyword evidence="3" id="KW-1185">Reference proteome</keyword>